<dbReference type="SUPFAM" id="SSF52540">
    <property type="entry name" value="P-loop containing nucleoside triphosphate hydrolases"/>
    <property type="match status" value="1"/>
</dbReference>
<proteinExistence type="inferred from homology"/>
<dbReference type="Pfam" id="PF00005">
    <property type="entry name" value="ABC_tran"/>
    <property type="match status" value="1"/>
</dbReference>
<dbReference type="Proteomes" id="UP000234882">
    <property type="component" value="Plasmid pCBA4604-01"/>
</dbReference>
<dbReference type="RefSeq" id="WP_101501115.1">
    <property type="nucleotide sequence ID" value="NZ_CP025584.1"/>
</dbReference>
<comment type="similarity">
    <text evidence="1">Belongs to the ABC transporter superfamily.</text>
</comment>
<dbReference type="EMBL" id="CP025584">
    <property type="protein sequence ID" value="AUM75777.1"/>
    <property type="molecule type" value="Genomic_DNA"/>
</dbReference>
<dbReference type="SMART" id="SM00382">
    <property type="entry name" value="AAA"/>
    <property type="match status" value="1"/>
</dbReference>
<organism evidence="6 7">
    <name type="scientific">Paracoccus jeotgali</name>
    <dbReference type="NCBI Taxonomy" id="2065379"/>
    <lineage>
        <taxon>Bacteria</taxon>
        <taxon>Pseudomonadati</taxon>
        <taxon>Pseudomonadota</taxon>
        <taxon>Alphaproteobacteria</taxon>
        <taxon>Rhodobacterales</taxon>
        <taxon>Paracoccaceae</taxon>
        <taxon>Paracoccus</taxon>
    </lineage>
</organism>
<dbReference type="GO" id="GO:0016887">
    <property type="term" value="F:ATP hydrolysis activity"/>
    <property type="evidence" value="ECO:0007669"/>
    <property type="project" value="InterPro"/>
</dbReference>
<dbReference type="PANTHER" id="PTHR42788">
    <property type="entry name" value="TAURINE IMPORT ATP-BINDING PROTEIN-RELATED"/>
    <property type="match status" value="1"/>
</dbReference>
<accession>A0A2K9MJH1</accession>
<geneLocation type="plasmid" evidence="7">
    <name>pcba4604-01</name>
</geneLocation>
<evidence type="ECO:0000313" key="6">
    <source>
        <dbReference type="EMBL" id="AUM75777.1"/>
    </source>
</evidence>
<name>A0A2K9MJH1_9RHOB</name>
<dbReference type="PROSITE" id="PS50893">
    <property type="entry name" value="ABC_TRANSPORTER_2"/>
    <property type="match status" value="1"/>
</dbReference>
<dbReference type="InterPro" id="IPR027417">
    <property type="entry name" value="P-loop_NTPase"/>
</dbReference>
<dbReference type="Gene3D" id="3.40.50.300">
    <property type="entry name" value="P-loop containing nucleotide triphosphate hydrolases"/>
    <property type="match status" value="1"/>
</dbReference>
<keyword evidence="3" id="KW-0547">Nucleotide-binding</keyword>
<dbReference type="OrthoDB" id="9802264at2"/>
<sequence>MLEIRGLAIRSPSRDIVTELALHLPGQGITALIGPSGCGKSSVLKWLAGILPQGLDAQGAAMLDGEPISPPHPAIIYQPQNDALFPWLTIAENAALGLRVAGLSARTAHERVAPLFAAFGLSGTEKQFPAELSGGMRQRAAFLRTMVQPGRFLLVDEPFSALDAVTRLRMQDWLVARLAEHPRGVLLVTHDLHEATSLADRILVMGMRPGRVIADIAVPIRRPARTETALAGLRDTLKQLLLQETLS</sequence>
<gene>
    <name evidence="6" type="ORF">CYR75_15220</name>
</gene>
<protein>
    <submittedName>
        <fullName evidence="6">ABC transporter ATP-binding protein</fullName>
    </submittedName>
</protein>
<keyword evidence="6" id="KW-0614">Plasmid</keyword>
<dbReference type="InterPro" id="IPR003439">
    <property type="entry name" value="ABC_transporter-like_ATP-bd"/>
</dbReference>
<evidence type="ECO:0000256" key="4">
    <source>
        <dbReference type="ARBA" id="ARBA00022840"/>
    </source>
</evidence>
<dbReference type="AlphaFoldDB" id="A0A2K9MJH1"/>
<dbReference type="InterPro" id="IPR017871">
    <property type="entry name" value="ABC_transporter-like_CS"/>
</dbReference>
<dbReference type="PANTHER" id="PTHR42788:SF13">
    <property type="entry name" value="ALIPHATIC SULFONATES IMPORT ATP-BINDING PROTEIN SSUB"/>
    <property type="match status" value="1"/>
</dbReference>
<evidence type="ECO:0000313" key="7">
    <source>
        <dbReference type="Proteomes" id="UP000234882"/>
    </source>
</evidence>
<evidence type="ECO:0000256" key="1">
    <source>
        <dbReference type="ARBA" id="ARBA00005417"/>
    </source>
</evidence>
<evidence type="ECO:0000256" key="2">
    <source>
        <dbReference type="ARBA" id="ARBA00022448"/>
    </source>
</evidence>
<keyword evidence="4 6" id="KW-0067">ATP-binding</keyword>
<keyword evidence="2" id="KW-0813">Transport</keyword>
<dbReference type="InterPro" id="IPR050166">
    <property type="entry name" value="ABC_transporter_ATP-bind"/>
</dbReference>
<keyword evidence="7" id="KW-1185">Reference proteome</keyword>
<dbReference type="PROSITE" id="PS00211">
    <property type="entry name" value="ABC_TRANSPORTER_1"/>
    <property type="match status" value="1"/>
</dbReference>
<reference evidence="6 7" key="1">
    <citation type="submission" date="2017-12" db="EMBL/GenBank/DDBJ databases">
        <title>Genomic analysis of Paracoccus sp. CBA4604.</title>
        <authorList>
            <person name="Roh S.W."/>
            <person name="Kim J.Y."/>
            <person name="Kim J.S."/>
        </authorList>
    </citation>
    <scope>NUCLEOTIDE SEQUENCE [LARGE SCALE GENOMIC DNA]</scope>
    <source>
        <strain evidence="6 7">CBA4604</strain>
        <plasmid evidence="7">pcba4604-01</plasmid>
    </source>
</reference>
<dbReference type="InterPro" id="IPR003593">
    <property type="entry name" value="AAA+_ATPase"/>
</dbReference>
<evidence type="ECO:0000256" key="3">
    <source>
        <dbReference type="ARBA" id="ARBA00022741"/>
    </source>
</evidence>
<evidence type="ECO:0000259" key="5">
    <source>
        <dbReference type="PROSITE" id="PS50893"/>
    </source>
</evidence>
<feature type="domain" description="ABC transporter" evidence="5">
    <location>
        <begin position="2"/>
        <end position="232"/>
    </location>
</feature>
<dbReference type="KEGG" id="paru:CYR75_15220"/>
<dbReference type="GO" id="GO:0005524">
    <property type="term" value="F:ATP binding"/>
    <property type="evidence" value="ECO:0007669"/>
    <property type="project" value="UniProtKB-KW"/>
</dbReference>